<evidence type="ECO:0000313" key="1">
    <source>
        <dbReference type="EMBL" id="ORA72853.1"/>
    </source>
</evidence>
<name>A0A1X0DKB9_9MYCO</name>
<reference evidence="1 2" key="1">
    <citation type="submission" date="2016-12" db="EMBL/GenBank/DDBJ databases">
        <title>The new phylogeny of genus Mycobacterium.</title>
        <authorList>
            <person name="Tortoli E."/>
            <person name="Trovato A."/>
            <person name="Cirillo D.M."/>
        </authorList>
    </citation>
    <scope>NUCLEOTIDE SEQUENCE [LARGE SCALE GENOMIC DNA]</scope>
    <source>
        <strain evidence="1 2">DSM 45130</strain>
    </source>
</reference>
<sequence>MPRTNRFDRAGRNAQLEREIEMNAGVSNSWQRAIAATVVLASATLGSSILGTGVASATDTTVEKTYSMTALDTIPVVIVCPPEAKYLTRGHLAPGRIVPDGIEVIEDGGIGVNMNSHYGAREEGRARSGATIIVEPINGGEGTATNWNTFGRKVKLIAHCTSDKNKSWLDDGS</sequence>
<keyword evidence="2" id="KW-1185">Reference proteome</keyword>
<dbReference type="AlphaFoldDB" id="A0A1X0DKB9"/>
<comment type="caution">
    <text evidence="1">The sequence shown here is derived from an EMBL/GenBank/DDBJ whole genome shotgun (WGS) entry which is preliminary data.</text>
</comment>
<gene>
    <name evidence="1" type="ORF">BST26_04455</name>
</gene>
<organism evidence="1 2">
    <name type="scientific">Mycolicibacterium insubricum</name>
    <dbReference type="NCBI Taxonomy" id="444597"/>
    <lineage>
        <taxon>Bacteria</taxon>
        <taxon>Bacillati</taxon>
        <taxon>Actinomycetota</taxon>
        <taxon>Actinomycetes</taxon>
        <taxon>Mycobacteriales</taxon>
        <taxon>Mycobacteriaceae</taxon>
        <taxon>Mycolicibacterium</taxon>
    </lineage>
</organism>
<accession>A0A1X0DKB9</accession>
<protein>
    <submittedName>
        <fullName evidence="1">Uncharacterized protein</fullName>
    </submittedName>
</protein>
<dbReference type="RefSeq" id="WP_083029551.1">
    <property type="nucleotide sequence ID" value="NZ_AP022618.1"/>
</dbReference>
<dbReference type="STRING" id="444597.BST26_04455"/>
<evidence type="ECO:0000313" key="2">
    <source>
        <dbReference type="Proteomes" id="UP000192801"/>
    </source>
</evidence>
<dbReference type="Proteomes" id="UP000192801">
    <property type="component" value="Unassembled WGS sequence"/>
</dbReference>
<proteinExistence type="predicted"/>
<dbReference type="EMBL" id="MVHS01000006">
    <property type="protein sequence ID" value="ORA72853.1"/>
    <property type="molecule type" value="Genomic_DNA"/>
</dbReference>